<dbReference type="GO" id="GO:1901135">
    <property type="term" value="P:carbohydrate derivative metabolic process"/>
    <property type="evidence" value="ECO:0007669"/>
    <property type="project" value="InterPro"/>
</dbReference>
<dbReference type="InterPro" id="IPR036388">
    <property type="entry name" value="WH-like_DNA-bd_sf"/>
</dbReference>
<dbReference type="PANTHER" id="PTHR30514">
    <property type="entry name" value="GLUCOKINASE"/>
    <property type="match status" value="1"/>
</dbReference>
<evidence type="ECO:0000313" key="6">
    <source>
        <dbReference type="EMBL" id="BAT26183.1"/>
    </source>
</evidence>
<dbReference type="InterPro" id="IPR009057">
    <property type="entry name" value="Homeodomain-like_sf"/>
</dbReference>
<dbReference type="Gene3D" id="1.10.10.10">
    <property type="entry name" value="Winged helix-like DNA-binding domain superfamily/Winged helix DNA-binding domain"/>
    <property type="match status" value="1"/>
</dbReference>
<name>A0A0P0YXL6_9HYPH</name>
<dbReference type="SUPFAM" id="SSF53697">
    <property type="entry name" value="SIS domain"/>
    <property type="match status" value="1"/>
</dbReference>
<dbReference type="PROSITE" id="PS51071">
    <property type="entry name" value="HTH_RPIR"/>
    <property type="match status" value="1"/>
</dbReference>
<dbReference type="RefSeq" id="WP_060608152.1">
    <property type="nucleotide sequence ID" value="NZ_BBWQ01000018.1"/>
</dbReference>
<dbReference type="InterPro" id="IPR000281">
    <property type="entry name" value="HTH_RpiR"/>
</dbReference>
<dbReference type="CDD" id="cd05013">
    <property type="entry name" value="SIS_RpiR"/>
    <property type="match status" value="1"/>
</dbReference>
<dbReference type="InterPro" id="IPR035472">
    <property type="entry name" value="RpiR-like_SIS"/>
</dbReference>
<dbReference type="SUPFAM" id="SSF46689">
    <property type="entry name" value="Homeodomain-like"/>
    <property type="match status" value="1"/>
</dbReference>
<evidence type="ECO:0000259" key="5">
    <source>
        <dbReference type="PROSITE" id="PS51464"/>
    </source>
</evidence>
<reference evidence="6" key="1">
    <citation type="journal article" date="2015" name="Proc. Natl. Acad. Sci. U.S.A.">
        <title>Bacterial clade with the ribosomal RNA operon on a small plasmid rather than the chromosome.</title>
        <authorList>
            <person name="Anda M."/>
            <person name="Ohtsubo Y."/>
            <person name="Okubo T."/>
            <person name="Sugawara M."/>
            <person name="Nagata Y."/>
            <person name="Tsuda M."/>
            <person name="Minamisawa K."/>
            <person name="Mitsui H."/>
        </authorList>
    </citation>
    <scope>NUCLEOTIDE SEQUENCE</scope>
    <source>
        <strain evidence="6">DSM 21988</strain>
    </source>
</reference>
<dbReference type="Gene3D" id="3.40.50.10490">
    <property type="entry name" value="Glucose-6-phosphate isomerase like protein, domain 1"/>
    <property type="match status" value="1"/>
</dbReference>
<dbReference type="EMBL" id="LC066371">
    <property type="protein sequence ID" value="BAT26183.1"/>
    <property type="molecule type" value="Genomic_DNA"/>
</dbReference>
<keyword evidence="3" id="KW-0804">Transcription</keyword>
<dbReference type="Pfam" id="PF01418">
    <property type="entry name" value="HTH_6"/>
    <property type="match status" value="1"/>
</dbReference>
<keyword evidence="1" id="KW-0805">Transcription regulation</keyword>
<dbReference type="GO" id="GO:0003700">
    <property type="term" value="F:DNA-binding transcription factor activity"/>
    <property type="evidence" value="ECO:0007669"/>
    <property type="project" value="InterPro"/>
</dbReference>
<evidence type="ECO:0000259" key="4">
    <source>
        <dbReference type="PROSITE" id="PS51071"/>
    </source>
</evidence>
<dbReference type="InterPro" id="IPR047640">
    <property type="entry name" value="RpiR-like"/>
</dbReference>
<feature type="domain" description="SIS" evidence="5">
    <location>
        <begin position="140"/>
        <end position="277"/>
    </location>
</feature>
<sequence length="277" mass="29436">MAEDDASPPRNFAELKERLSGGQVRLPKRLRQVAGFVMSRPDDVALGTTARIAEEAGVQPSALVRFGQALGFAGFTDMQALFRERLRNHVSNYDERMLALRTGELAKSGAGSVLDGLCTAAGKSVSGLHERTDLDLLDKAANLLAKAQTIYLIGQRRSFPVTSYMSYALGNLGVRNTLVGSAMGTDPETISFAGPGDAAIAVSFTPYAPATVEWGRNLAKAGVPLVAITDSPFSPLCADADIWLEVVEGDFRGFRSLAATMTLALTLVVTLADRRGG</sequence>
<dbReference type="GO" id="GO:0003677">
    <property type="term" value="F:DNA binding"/>
    <property type="evidence" value="ECO:0007669"/>
    <property type="project" value="UniProtKB-KW"/>
</dbReference>
<evidence type="ECO:0000256" key="3">
    <source>
        <dbReference type="ARBA" id="ARBA00023163"/>
    </source>
</evidence>
<proteinExistence type="predicted"/>
<dbReference type="PROSITE" id="PS51464">
    <property type="entry name" value="SIS"/>
    <property type="match status" value="1"/>
</dbReference>
<dbReference type="Pfam" id="PF01380">
    <property type="entry name" value="SIS"/>
    <property type="match status" value="1"/>
</dbReference>
<evidence type="ECO:0000256" key="2">
    <source>
        <dbReference type="ARBA" id="ARBA00023125"/>
    </source>
</evidence>
<dbReference type="AlphaFoldDB" id="A0A0P0YXL6"/>
<accession>A0A0P0YXL6</accession>
<evidence type="ECO:0000256" key="1">
    <source>
        <dbReference type="ARBA" id="ARBA00023015"/>
    </source>
</evidence>
<feature type="domain" description="HTH rpiR-type" evidence="4">
    <location>
        <begin position="13"/>
        <end position="89"/>
    </location>
</feature>
<keyword evidence="2" id="KW-0238">DNA-binding</keyword>
<dbReference type="InterPro" id="IPR001347">
    <property type="entry name" value="SIS_dom"/>
</dbReference>
<dbReference type="GO" id="GO:0097367">
    <property type="term" value="F:carbohydrate derivative binding"/>
    <property type="evidence" value="ECO:0007669"/>
    <property type="project" value="InterPro"/>
</dbReference>
<organism evidence="6">
    <name type="scientific">Aureimonas altamirensis</name>
    <dbReference type="NCBI Taxonomy" id="370622"/>
    <lineage>
        <taxon>Bacteria</taxon>
        <taxon>Pseudomonadati</taxon>
        <taxon>Pseudomonadota</taxon>
        <taxon>Alphaproteobacteria</taxon>
        <taxon>Hyphomicrobiales</taxon>
        <taxon>Aurantimonadaceae</taxon>
        <taxon>Aureimonas</taxon>
    </lineage>
</organism>
<dbReference type="InterPro" id="IPR046348">
    <property type="entry name" value="SIS_dom_sf"/>
</dbReference>
<dbReference type="PANTHER" id="PTHR30514:SF20">
    <property type="entry name" value="TRANSCRIPTIONAL REGULATOR"/>
    <property type="match status" value="1"/>
</dbReference>
<protein>
    <submittedName>
        <fullName evidence="6">Transcriptional regulator, RpiR family</fullName>
    </submittedName>
</protein>